<proteinExistence type="evidence at transcript level"/>
<dbReference type="PROSITE" id="PS50157">
    <property type="entry name" value="ZINC_FINGER_C2H2_2"/>
    <property type="match status" value="1"/>
</dbReference>
<feature type="compositionally biased region" description="Acidic residues" evidence="11">
    <location>
        <begin position="153"/>
        <end position="197"/>
    </location>
</feature>
<keyword evidence="4 10" id="KW-0863">Zinc-finger</keyword>
<comment type="subcellular location">
    <subcellularLocation>
        <location evidence="1">Nucleus</location>
        <location evidence="1">Nucleolus</location>
    </subcellularLocation>
</comment>
<keyword evidence="4 10" id="KW-0479">Metal-binding</keyword>
<evidence type="ECO:0000256" key="5">
    <source>
        <dbReference type="ARBA" id="ARBA00022801"/>
    </source>
</evidence>
<dbReference type="SMR" id="A0A7S5D058"/>
<evidence type="ECO:0000256" key="10">
    <source>
        <dbReference type="PROSITE-ProRule" id="PRU00042"/>
    </source>
</evidence>
<dbReference type="GO" id="GO:0016787">
    <property type="term" value="F:hydrolase activity"/>
    <property type="evidence" value="ECO:0007669"/>
    <property type="project" value="UniProtKB-KW"/>
</dbReference>
<evidence type="ECO:0000256" key="9">
    <source>
        <dbReference type="ARBA" id="ARBA00023242"/>
    </source>
</evidence>
<dbReference type="GO" id="GO:0008270">
    <property type="term" value="F:zinc ion binding"/>
    <property type="evidence" value="ECO:0007669"/>
    <property type="project" value="UniProtKB-KW"/>
</dbReference>
<keyword evidence="7" id="KW-0805">Transcription regulation</keyword>
<evidence type="ECO:0000256" key="4">
    <source>
        <dbReference type="ARBA" id="ARBA00022771"/>
    </source>
</evidence>
<keyword evidence="4 10" id="KW-0862">Zinc</keyword>
<feature type="compositionally biased region" description="Basic and acidic residues" evidence="11">
    <location>
        <begin position="126"/>
        <end position="140"/>
    </location>
</feature>
<keyword evidence="5" id="KW-0378">Hydrolase</keyword>
<evidence type="ECO:0000256" key="7">
    <source>
        <dbReference type="ARBA" id="ARBA00023015"/>
    </source>
</evidence>
<sequence length="297" mass="32561">MEFWGLEVKPGQTVKCEPEDERFLHLSQAALGESKKGSDNAVMYVKTDDQKLVIGTLSADKFPQIQFDLVFDKEFELSHTSKTASVFFSGYKVSQPAEEDEMDFDSEEVEDEEEEEKIIPAPRANGKVEGKENEQKKQGKTDSSASKSKAAVNDDDDDDDSDEDDSEDEDLSPEDDDDDSSEDDSSEDDEDESDEEETPKKPETGKRKVAEIVLKTPSSDKKAKIATPSGQKTGDKKGVHVATPHPAKQASKTPVNDKSKEKSPKSGGGSISCKSCSKTFNSEMALQSHSKAKHPAK</sequence>
<protein>
    <submittedName>
        <fullName evidence="13">Histone deacetylase</fullName>
    </submittedName>
</protein>
<reference evidence="13" key="1">
    <citation type="submission" date="2017-12" db="EMBL/GenBank/DDBJ databases">
        <title>A rice HDAC gene expressed during seed ripening.</title>
        <authorList>
            <person name="Yoon I.S."/>
        </authorList>
    </citation>
    <scope>NUCLEOTIDE SEQUENCE</scope>
</reference>
<dbReference type="AlphaFoldDB" id="A0A7S5D058"/>
<feature type="compositionally biased region" description="Acidic residues" evidence="11">
    <location>
        <begin position="97"/>
        <end position="116"/>
    </location>
</feature>
<dbReference type="InterPro" id="IPR013087">
    <property type="entry name" value="Znf_C2H2_type"/>
</dbReference>
<dbReference type="EMBL" id="MG715489">
    <property type="protein sequence ID" value="QBA83586.1"/>
    <property type="molecule type" value="mRNA"/>
</dbReference>
<dbReference type="InterPro" id="IPR041232">
    <property type="entry name" value="NPL"/>
</dbReference>
<evidence type="ECO:0000256" key="8">
    <source>
        <dbReference type="ARBA" id="ARBA00023163"/>
    </source>
</evidence>
<comment type="similarity">
    <text evidence="2">Belongs to the histone deacetylase HD2 family.</text>
</comment>
<evidence type="ECO:0000256" key="11">
    <source>
        <dbReference type="SAM" id="MobiDB-lite"/>
    </source>
</evidence>
<dbReference type="GO" id="GO:0006325">
    <property type="term" value="P:chromatin organization"/>
    <property type="evidence" value="ECO:0007669"/>
    <property type="project" value="UniProtKB-KW"/>
</dbReference>
<dbReference type="Gene3D" id="2.60.120.340">
    <property type="entry name" value="Nucleoplasmin core domain"/>
    <property type="match status" value="1"/>
</dbReference>
<evidence type="ECO:0000256" key="1">
    <source>
        <dbReference type="ARBA" id="ARBA00004604"/>
    </source>
</evidence>
<dbReference type="GO" id="GO:0005730">
    <property type="term" value="C:nucleolus"/>
    <property type="evidence" value="ECO:0007669"/>
    <property type="project" value="UniProtKB-SubCell"/>
</dbReference>
<keyword evidence="8" id="KW-0804">Transcription</keyword>
<evidence type="ECO:0000256" key="3">
    <source>
        <dbReference type="ARBA" id="ARBA00022491"/>
    </source>
</evidence>
<feature type="domain" description="C2H2-type" evidence="12">
    <location>
        <begin position="271"/>
        <end position="297"/>
    </location>
</feature>
<evidence type="ECO:0000313" key="13">
    <source>
        <dbReference type="EMBL" id="QBA83586.1"/>
    </source>
</evidence>
<dbReference type="Pfam" id="PF17800">
    <property type="entry name" value="NPL"/>
    <property type="match status" value="1"/>
</dbReference>
<feature type="compositionally biased region" description="Basic and acidic residues" evidence="11">
    <location>
        <begin position="198"/>
        <end position="210"/>
    </location>
</feature>
<evidence type="ECO:0000256" key="6">
    <source>
        <dbReference type="ARBA" id="ARBA00022853"/>
    </source>
</evidence>
<keyword evidence="9" id="KW-0539">Nucleus</keyword>
<gene>
    <name evidence="13" type="primary">HDT701</name>
</gene>
<keyword evidence="3" id="KW-0678">Repressor</keyword>
<keyword evidence="6" id="KW-0156">Chromatin regulator</keyword>
<evidence type="ECO:0000256" key="2">
    <source>
        <dbReference type="ARBA" id="ARBA00006673"/>
    </source>
</evidence>
<dbReference type="FunFam" id="2.60.120.340:FF:000004">
    <property type="entry name" value="Histone deacetylase HDT1"/>
    <property type="match status" value="1"/>
</dbReference>
<name>A0A7S5D058_ORYSA</name>
<feature type="region of interest" description="Disordered" evidence="11">
    <location>
        <begin position="95"/>
        <end position="276"/>
    </location>
</feature>
<feature type="compositionally biased region" description="Basic and acidic residues" evidence="11">
    <location>
        <begin position="255"/>
        <end position="264"/>
    </location>
</feature>
<accession>A0A7S5D058</accession>
<evidence type="ECO:0000259" key="12">
    <source>
        <dbReference type="PROSITE" id="PS50157"/>
    </source>
</evidence>
<dbReference type="PROSITE" id="PS00028">
    <property type="entry name" value="ZINC_FINGER_C2H2_1"/>
    <property type="match status" value="1"/>
</dbReference>
<organism evidence="13">
    <name type="scientific">Oryza sativa</name>
    <name type="common">Rice</name>
    <dbReference type="NCBI Taxonomy" id="4530"/>
    <lineage>
        <taxon>Eukaryota</taxon>
        <taxon>Viridiplantae</taxon>
        <taxon>Streptophyta</taxon>
        <taxon>Embryophyta</taxon>
        <taxon>Tracheophyta</taxon>
        <taxon>Spermatophyta</taxon>
        <taxon>Magnoliopsida</taxon>
        <taxon>Liliopsida</taxon>
        <taxon>Poales</taxon>
        <taxon>Poaceae</taxon>
        <taxon>BOP clade</taxon>
        <taxon>Oryzoideae</taxon>
        <taxon>Oryzeae</taxon>
        <taxon>Oryzinae</taxon>
        <taxon>Oryza</taxon>
    </lineage>
</organism>